<organism evidence="1 2">
    <name type="scientific">Fusarium fujikuroi</name>
    <name type="common">Bakanae and foot rot disease fungus</name>
    <name type="synonym">Gibberella fujikuroi</name>
    <dbReference type="NCBI Taxonomy" id="5127"/>
    <lineage>
        <taxon>Eukaryota</taxon>
        <taxon>Fungi</taxon>
        <taxon>Dikarya</taxon>
        <taxon>Ascomycota</taxon>
        <taxon>Pezizomycotina</taxon>
        <taxon>Sordariomycetes</taxon>
        <taxon>Hypocreomycetidae</taxon>
        <taxon>Hypocreales</taxon>
        <taxon>Nectriaceae</taxon>
        <taxon>Fusarium</taxon>
        <taxon>Fusarium fujikuroi species complex</taxon>
    </lineage>
</organism>
<gene>
    <name evidence="1" type="ORF">C2S_1883</name>
</gene>
<sequence length="134" mass="14774">MRPFTNSFLTVLLVASRALATCVEGHEEIIGPNYVVKHLCDYYRGGTLYKEIGSAQDCATLAMNVSAIASTYHIDKKQCLVADMEGEKEGKISGTIFMVKVEDEPFPRGPNDRDPLPTTCEEDKNLCLAREASL</sequence>
<dbReference type="AlphaFoldDB" id="A0A2H3SAI2"/>
<evidence type="ECO:0000313" key="1">
    <source>
        <dbReference type="EMBL" id="VTT74697.1"/>
    </source>
</evidence>
<proteinExistence type="predicted"/>
<reference evidence="1" key="1">
    <citation type="submission" date="2019-05" db="EMBL/GenBank/DDBJ databases">
        <authorList>
            <person name="Piombo E."/>
        </authorList>
    </citation>
    <scope>NUCLEOTIDE SEQUENCE</scope>
    <source>
        <strain evidence="1">C2S</strain>
    </source>
</reference>
<comment type="caution">
    <text evidence="1">The sequence shown here is derived from an EMBL/GenBank/DDBJ whole genome shotgun (WGS) entry which is preliminary data.</text>
</comment>
<name>A0A2H3SAI2_FUSFU</name>
<protein>
    <submittedName>
        <fullName evidence="1">Uncharacterized protein</fullName>
    </submittedName>
</protein>
<accession>A0A2H3SAI2</accession>
<dbReference type="EMBL" id="CABFJX010000374">
    <property type="protein sequence ID" value="VTT74697.1"/>
    <property type="molecule type" value="Genomic_DNA"/>
</dbReference>
<evidence type="ECO:0000313" key="2">
    <source>
        <dbReference type="Proteomes" id="UP000760494"/>
    </source>
</evidence>
<dbReference type="Proteomes" id="UP000760494">
    <property type="component" value="Unassembled WGS sequence"/>
</dbReference>
<dbReference type="OrthoDB" id="5403707at2759"/>